<comment type="caution">
    <text evidence="2">The sequence shown here is derived from an EMBL/GenBank/DDBJ whole genome shotgun (WGS) entry which is preliminary data.</text>
</comment>
<dbReference type="AlphaFoldDB" id="A0AAD6WVX0"/>
<dbReference type="InterPro" id="IPR036187">
    <property type="entry name" value="DNA_mismatch_repair_MutS_sf"/>
</dbReference>
<evidence type="ECO:0000259" key="1">
    <source>
        <dbReference type="Pfam" id="PF05190"/>
    </source>
</evidence>
<gene>
    <name evidence="2" type="ORF">C8F04DRAFT_1269423</name>
</gene>
<name>A0AAD6WVX0_9AGAR</name>
<dbReference type="EMBL" id="JARJCM010000156">
    <property type="protein sequence ID" value="KAJ7025296.1"/>
    <property type="molecule type" value="Genomic_DNA"/>
</dbReference>
<dbReference type="GO" id="GO:0006298">
    <property type="term" value="P:mismatch repair"/>
    <property type="evidence" value="ECO:0007669"/>
    <property type="project" value="InterPro"/>
</dbReference>
<dbReference type="Proteomes" id="UP001218188">
    <property type="component" value="Unassembled WGS sequence"/>
</dbReference>
<dbReference type="GO" id="GO:0005524">
    <property type="term" value="F:ATP binding"/>
    <property type="evidence" value="ECO:0007669"/>
    <property type="project" value="InterPro"/>
</dbReference>
<evidence type="ECO:0000313" key="3">
    <source>
        <dbReference type="Proteomes" id="UP001218188"/>
    </source>
</evidence>
<proteinExistence type="predicted"/>
<organism evidence="2 3">
    <name type="scientific">Mycena alexandri</name>
    <dbReference type="NCBI Taxonomy" id="1745969"/>
    <lineage>
        <taxon>Eukaryota</taxon>
        <taxon>Fungi</taxon>
        <taxon>Dikarya</taxon>
        <taxon>Basidiomycota</taxon>
        <taxon>Agaricomycotina</taxon>
        <taxon>Agaricomycetes</taxon>
        <taxon>Agaricomycetidae</taxon>
        <taxon>Agaricales</taxon>
        <taxon>Marasmiineae</taxon>
        <taxon>Mycenaceae</taxon>
        <taxon>Mycena</taxon>
    </lineage>
</organism>
<dbReference type="SUPFAM" id="SSF48334">
    <property type="entry name" value="DNA repair protein MutS, domain III"/>
    <property type="match status" value="1"/>
</dbReference>
<protein>
    <recommendedName>
        <fullName evidence="1">DNA mismatch repair protein MutS clamp domain-containing protein</fullName>
    </recommendedName>
</protein>
<dbReference type="GO" id="GO:0030983">
    <property type="term" value="F:mismatched DNA binding"/>
    <property type="evidence" value="ECO:0007669"/>
    <property type="project" value="InterPro"/>
</dbReference>
<reference evidence="2" key="1">
    <citation type="submission" date="2023-03" db="EMBL/GenBank/DDBJ databases">
        <title>Massive genome expansion in bonnet fungi (Mycena s.s.) driven by repeated elements and novel gene families across ecological guilds.</title>
        <authorList>
            <consortium name="Lawrence Berkeley National Laboratory"/>
            <person name="Harder C.B."/>
            <person name="Miyauchi S."/>
            <person name="Viragh M."/>
            <person name="Kuo A."/>
            <person name="Thoen E."/>
            <person name="Andreopoulos B."/>
            <person name="Lu D."/>
            <person name="Skrede I."/>
            <person name="Drula E."/>
            <person name="Henrissat B."/>
            <person name="Morin E."/>
            <person name="Kohler A."/>
            <person name="Barry K."/>
            <person name="LaButti K."/>
            <person name="Morin E."/>
            <person name="Salamov A."/>
            <person name="Lipzen A."/>
            <person name="Mereny Z."/>
            <person name="Hegedus B."/>
            <person name="Baldrian P."/>
            <person name="Stursova M."/>
            <person name="Weitz H."/>
            <person name="Taylor A."/>
            <person name="Grigoriev I.V."/>
            <person name="Nagy L.G."/>
            <person name="Martin F."/>
            <person name="Kauserud H."/>
        </authorList>
    </citation>
    <scope>NUCLEOTIDE SEQUENCE</scope>
    <source>
        <strain evidence="2">CBHHK200</strain>
    </source>
</reference>
<keyword evidence="3" id="KW-1185">Reference proteome</keyword>
<accession>A0AAD6WVX0</accession>
<dbReference type="Pfam" id="PF05190">
    <property type="entry name" value="MutS_IV"/>
    <property type="match status" value="1"/>
</dbReference>
<feature type="domain" description="DNA mismatch repair protein MutS clamp" evidence="1">
    <location>
        <begin position="60"/>
        <end position="155"/>
    </location>
</feature>
<dbReference type="InterPro" id="IPR007861">
    <property type="entry name" value="DNA_mismatch_repair_MutS_clamp"/>
</dbReference>
<dbReference type="Gene3D" id="1.10.1420.10">
    <property type="match status" value="1"/>
</dbReference>
<sequence>MIQTLENVQTENEEYSALIDELYLVALKSFNENLEKYSEMVEQTIDLEQLDSHKYVIKPEYDDQLGALPEKLEATHDGPDSEHEAVGRDLDLELDKKPHLENNPTYGYCSRVTKNFANSFAGLQRHRRKQKYIELGMVKGSVFFTTKTLRSLAEDHRDYSDK</sequence>
<evidence type="ECO:0000313" key="2">
    <source>
        <dbReference type="EMBL" id="KAJ7025296.1"/>
    </source>
</evidence>